<dbReference type="EMBL" id="BAABDD010000011">
    <property type="protein sequence ID" value="GAA3746803.1"/>
    <property type="molecule type" value="Genomic_DNA"/>
</dbReference>
<evidence type="ECO:0000256" key="1">
    <source>
        <dbReference type="SAM" id="MobiDB-lite"/>
    </source>
</evidence>
<accession>A0ABP7FV30</accession>
<dbReference type="Proteomes" id="UP001500908">
    <property type="component" value="Unassembled WGS sequence"/>
</dbReference>
<name>A0ABP7FV30_9ACTN</name>
<reference evidence="3" key="1">
    <citation type="journal article" date="2019" name="Int. J. Syst. Evol. Microbiol.">
        <title>The Global Catalogue of Microorganisms (GCM) 10K type strain sequencing project: providing services to taxonomists for standard genome sequencing and annotation.</title>
        <authorList>
            <consortium name="The Broad Institute Genomics Platform"/>
            <consortium name="The Broad Institute Genome Sequencing Center for Infectious Disease"/>
            <person name="Wu L."/>
            <person name="Ma J."/>
        </authorList>
    </citation>
    <scope>NUCLEOTIDE SEQUENCE [LARGE SCALE GENOMIC DNA]</scope>
    <source>
        <strain evidence="3">JCM 17137</strain>
    </source>
</reference>
<evidence type="ECO:0000313" key="3">
    <source>
        <dbReference type="Proteomes" id="UP001500908"/>
    </source>
</evidence>
<organism evidence="2 3">
    <name type="scientific">Salinactinospora qingdaonensis</name>
    <dbReference type="NCBI Taxonomy" id="702744"/>
    <lineage>
        <taxon>Bacteria</taxon>
        <taxon>Bacillati</taxon>
        <taxon>Actinomycetota</taxon>
        <taxon>Actinomycetes</taxon>
        <taxon>Streptosporangiales</taxon>
        <taxon>Nocardiopsidaceae</taxon>
        <taxon>Salinactinospora</taxon>
    </lineage>
</organism>
<feature type="compositionally biased region" description="Basic and acidic residues" evidence="1">
    <location>
        <begin position="39"/>
        <end position="52"/>
    </location>
</feature>
<feature type="region of interest" description="Disordered" evidence="1">
    <location>
        <begin position="29"/>
        <end position="52"/>
    </location>
</feature>
<gene>
    <name evidence="2" type="ORF">GCM10022402_27900</name>
</gene>
<keyword evidence="3" id="KW-1185">Reference proteome</keyword>
<comment type="caution">
    <text evidence="2">The sequence shown here is derived from an EMBL/GenBank/DDBJ whole genome shotgun (WGS) entry which is preliminary data.</text>
</comment>
<protein>
    <submittedName>
        <fullName evidence="2">Uncharacterized protein</fullName>
    </submittedName>
</protein>
<sequence length="52" mass="4952">MTAAPIRSASAGVRAAALAREGLTNGALALAAESGETEGPGKAEGRGKTEGA</sequence>
<proteinExistence type="predicted"/>
<evidence type="ECO:0000313" key="2">
    <source>
        <dbReference type="EMBL" id="GAA3746803.1"/>
    </source>
</evidence>